<accession>A0A8J4YK90</accession>
<protein>
    <submittedName>
        <fullName evidence="2">Uncharacterized protein</fullName>
    </submittedName>
</protein>
<evidence type="ECO:0000256" key="1">
    <source>
        <dbReference type="SAM" id="MobiDB-lite"/>
    </source>
</evidence>
<feature type="compositionally biased region" description="Polar residues" evidence="1">
    <location>
        <begin position="30"/>
        <end position="41"/>
    </location>
</feature>
<feature type="region of interest" description="Disordered" evidence="1">
    <location>
        <begin position="1"/>
        <end position="54"/>
    </location>
</feature>
<dbReference type="OrthoDB" id="6369833at2759"/>
<dbReference type="AlphaFoldDB" id="A0A8J4YK90"/>
<reference evidence="2" key="1">
    <citation type="submission" date="2020-07" db="EMBL/GenBank/DDBJ databases">
        <title>The High-quality genome of the commercially important snow crab, Chionoecetes opilio.</title>
        <authorList>
            <person name="Jeong J.-H."/>
            <person name="Ryu S."/>
        </authorList>
    </citation>
    <scope>NUCLEOTIDE SEQUENCE</scope>
    <source>
        <strain evidence="2">MADBK_172401_WGS</strain>
        <tissue evidence="2">Digestive gland</tissue>
    </source>
</reference>
<dbReference type="EMBL" id="JACEEZ010006280">
    <property type="protein sequence ID" value="KAG0724899.1"/>
    <property type="molecule type" value="Genomic_DNA"/>
</dbReference>
<sequence length="143" mass="15897">MEPRYWPEALPSVPQGKSIASWCRHRGSRPGTNKPRTTTSRYAPPSSCPEPRRSSYTKFGLAYLTLEELRDGFEERPCEHCPHMTPHPLTHTCLPAPLQSGSDSASARWRTRPPLCGNFRKTCPPAGGGACPPTPPMNTKERE</sequence>
<comment type="caution">
    <text evidence="2">The sequence shown here is derived from an EMBL/GenBank/DDBJ whole genome shotgun (WGS) entry which is preliminary data.</text>
</comment>
<dbReference type="Proteomes" id="UP000770661">
    <property type="component" value="Unassembled WGS sequence"/>
</dbReference>
<organism evidence="2 3">
    <name type="scientific">Chionoecetes opilio</name>
    <name type="common">Atlantic snow crab</name>
    <name type="synonym">Cancer opilio</name>
    <dbReference type="NCBI Taxonomy" id="41210"/>
    <lineage>
        <taxon>Eukaryota</taxon>
        <taxon>Metazoa</taxon>
        <taxon>Ecdysozoa</taxon>
        <taxon>Arthropoda</taxon>
        <taxon>Crustacea</taxon>
        <taxon>Multicrustacea</taxon>
        <taxon>Malacostraca</taxon>
        <taxon>Eumalacostraca</taxon>
        <taxon>Eucarida</taxon>
        <taxon>Decapoda</taxon>
        <taxon>Pleocyemata</taxon>
        <taxon>Brachyura</taxon>
        <taxon>Eubrachyura</taxon>
        <taxon>Majoidea</taxon>
        <taxon>Majidae</taxon>
        <taxon>Chionoecetes</taxon>
    </lineage>
</organism>
<evidence type="ECO:0000313" key="2">
    <source>
        <dbReference type="EMBL" id="KAG0724899.1"/>
    </source>
</evidence>
<keyword evidence="3" id="KW-1185">Reference proteome</keyword>
<gene>
    <name evidence="2" type="ORF">GWK47_039650</name>
</gene>
<name>A0A8J4YK90_CHIOP</name>
<proteinExistence type="predicted"/>
<evidence type="ECO:0000313" key="3">
    <source>
        <dbReference type="Proteomes" id="UP000770661"/>
    </source>
</evidence>